<dbReference type="RefSeq" id="WP_083120086.1">
    <property type="nucleotide sequence ID" value="NZ_JACKUO010000026.1"/>
</dbReference>
<feature type="transmembrane region" description="Helical" evidence="1">
    <location>
        <begin position="34"/>
        <end position="55"/>
    </location>
</feature>
<evidence type="ECO:0000313" key="2">
    <source>
        <dbReference type="EMBL" id="ORB52301.1"/>
    </source>
</evidence>
<organism evidence="2 3">
    <name type="scientific">Mycolicibacterium rhodesiae</name>
    <name type="common">Mycobacterium rhodesiae</name>
    <dbReference type="NCBI Taxonomy" id="36814"/>
    <lineage>
        <taxon>Bacteria</taxon>
        <taxon>Bacillati</taxon>
        <taxon>Actinomycetota</taxon>
        <taxon>Actinomycetes</taxon>
        <taxon>Mycobacteriales</taxon>
        <taxon>Mycobacteriaceae</taxon>
        <taxon>Mycolicibacterium</taxon>
    </lineage>
</organism>
<dbReference type="AlphaFoldDB" id="A0A1X0IU22"/>
<dbReference type="EMBL" id="MVIH01000006">
    <property type="protein sequence ID" value="ORB52301.1"/>
    <property type="molecule type" value="Genomic_DNA"/>
</dbReference>
<name>A0A1X0IU22_MYCRH</name>
<evidence type="ECO:0000256" key="1">
    <source>
        <dbReference type="SAM" id="Phobius"/>
    </source>
</evidence>
<accession>A0A1X0IU22</accession>
<comment type="caution">
    <text evidence="2">The sequence shown here is derived from an EMBL/GenBank/DDBJ whole genome shotgun (WGS) entry which is preliminary data.</text>
</comment>
<proteinExistence type="predicted"/>
<dbReference type="Proteomes" id="UP000192534">
    <property type="component" value="Unassembled WGS sequence"/>
</dbReference>
<keyword evidence="1" id="KW-1133">Transmembrane helix</keyword>
<feature type="transmembrane region" description="Helical" evidence="1">
    <location>
        <begin position="67"/>
        <end position="88"/>
    </location>
</feature>
<keyword evidence="1" id="KW-0812">Transmembrane</keyword>
<keyword evidence="1" id="KW-0472">Membrane</keyword>
<evidence type="ECO:0000313" key="3">
    <source>
        <dbReference type="Proteomes" id="UP000192534"/>
    </source>
</evidence>
<sequence>MSPIRRIKRQDSKGRFAHQSIYTPAYRRLRRRRIAGWSLVVVGAVMGVTHMVTHLGKLHVMGYQDLLIGYPMAAVLVFVGFFAVGSAVKT</sequence>
<keyword evidence="3" id="KW-1185">Reference proteome</keyword>
<protein>
    <submittedName>
        <fullName evidence="2">Uncharacterized protein</fullName>
    </submittedName>
</protein>
<reference evidence="2 3" key="1">
    <citation type="submission" date="2016-12" db="EMBL/GenBank/DDBJ databases">
        <title>The new phylogeny of genus Mycobacterium.</title>
        <authorList>
            <person name="Tortoli E."/>
            <person name="Trovato A."/>
            <person name="Cirillo D.M."/>
        </authorList>
    </citation>
    <scope>NUCLEOTIDE SEQUENCE [LARGE SCALE GENOMIC DNA]</scope>
    <source>
        <strain evidence="2 3">DSM 44223</strain>
    </source>
</reference>
<gene>
    <name evidence="2" type="ORF">BST42_15155</name>
</gene>